<accession>A0A2N0VJ11</accession>
<dbReference type="RefSeq" id="WP_101071475.1">
    <property type="nucleotide sequence ID" value="NZ_PISP01000001.1"/>
</dbReference>
<evidence type="ECO:0000313" key="2">
    <source>
        <dbReference type="Proteomes" id="UP000233398"/>
    </source>
</evidence>
<dbReference type="OrthoDB" id="1524669at2"/>
<keyword evidence="2" id="KW-1185">Reference proteome</keyword>
<organism evidence="1 2">
    <name type="scientific">Rhodohalobacter barkolensis</name>
    <dbReference type="NCBI Taxonomy" id="2053187"/>
    <lineage>
        <taxon>Bacteria</taxon>
        <taxon>Pseudomonadati</taxon>
        <taxon>Balneolota</taxon>
        <taxon>Balneolia</taxon>
        <taxon>Balneolales</taxon>
        <taxon>Balneolaceae</taxon>
        <taxon>Rhodohalobacter</taxon>
    </lineage>
</organism>
<dbReference type="EMBL" id="PISP01000001">
    <property type="protein sequence ID" value="PKD44185.1"/>
    <property type="molecule type" value="Genomic_DNA"/>
</dbReference>
<evidence type="ECO:0000313" key="1">
    <source>
        <dbReference type="EMBL" id="PKD44185.1"/>
    </source>
</evidence>
<comment type="caution">
    <text evidence="1">The sequence shown here is derived from an EMBL/GenBank/DDBJ whole genome shotgun (WGS) entry which is preliminary data.</text>
</comment>
<protein>
    <recommendedName>
        <fullName evidence="3">DUF4402 domain-containing protein</fullName>
    </recommendedName>
</protein>
<gene>
    <name evidence="1" type="ORF">CWD77_01580</name>
</gene>
<evidence type="ECO:0008006" key="3">
    <source>
        <dbReference type="Google" id="ProtNLM"/>
    </source>
</evidence>
<name>A0A2N0VJ11_9BACT</name>
<dbReference type="AlphaFoldDB" id="A0A2N0VJ11"/>
<reference evidence="1 2" key="1">
    <citation type="submission" date="2017-11" db="EMBL/GenBank/DDBJ databases">
        <title>Rhodohalobacter 15182 sp. nov., isolated from a salt lake.</title>
        <authorList>
            <person name="Han S."/>
        </authorList>
    </citation>
    <scope>NUCLEOTIDE SEQUENCE [LARGE SCALE GENOMIC DNA]</scope>
    <source>
        <strain evidence="1 2">15182</strain>
    </source>
</reference>
<proteinExistence type="predicted"/>
<dbReference type="Proteomes" id="UP000233398">
    <property type="component" value="Unassembled WGS sequence"/>
</dbReference>
<sequence length="190" mass="21294">MKKVYFSTFSDIRSNYFQAYPILFLLASLLLSLLPIIAQSQSLNIQIDVEPEVETTVERSLDFGQVITGMGLQTIPPGSPNMGVFRVRALQTQRLIIQMESDRELQHENPDILDTIPIELQAAYTNFDLQDFELSTPLNDIGQSLVLESPSNNPDSAWSSLYIYVFGNIDIGNVPEGVYTGEVVLTVIYE</sequence>